<dbReference type="SUPFAM" id="SSF53335">
    <property type="entry name" value="S-adenosyl-L-methionine-dependent methyltransferases"/>
    <property type="match status" value="1"/>
</dbReference>
<dbReference type="AlphaFoldDB" id="A0A9P6VQU2"/>
<keyword evidence="2" id="KW-1185">Reference proteome</keyword>
<keyword evidence="1" id="KW-0808">Transferase</keyword>
<dbReference type="PANTHER" id="PTHR14614">
    <property type="entry name" value="HEPATOCELLULAR CARCINOMA-ASSOCIATED ANTIGEN"/>
    <property type="match status" value="1"/>
</dbReference>
<keyword evidence="1" id="KW-0251">Elongation factor</keyword>
<keyword evidence="1" id="KW-0648">Protein biosynthesis</keyword>
<sequence>MESQITATARQQINRFCRQYLQLLLDPDYPDDVHLRTDAVQQFLYTRLFQENAISHPPPPRYQLRVLKELVKRIEESIQDWDEEVGDFPWGISDDLMNSLAPLLCSRIPSEAEAAQQKSFVRYSLSSLPSNSDDSPTVTLLESRNLVAAAGTTGFRTWEAALHLGDYLCTHASLVDGKSILELGSGTGYVSVLCSKHLGASRVLSTDGSDDVVDSLSTNFYLNNLQDENTIEAKELKWGHALLGSEHPQWNAGRQVDLVLGADLTYDEAIIPPLVATFRELFDLYPEVQILIAATVRNQTTFQKFLETCRAVRYAVNEMNFAIKAKNEQEGPFYSDMAPIQLCMITKPP</sequence>
<accession>A0A9P6VQU2</accession>
<dbReference type="GO" id="GO:0003746">
    <property type="term" value="F:translation elongation factor activity"/>
    <property type="evidence" value="ECO:0007669"/>
    <property type="project" value="UniProtKB-KW"/>
</dbReference>
<protein>
    <submittedName>
        <fullName evidence="1">Elongation factor methyltransferase 3</fullName>
    </submittedName>
</protein>
<dbReference type="GO" id="GO:0008757">
    <property type="term" value="F:S-adenosylmethionine-dependent methyltransferase activity"/>
    <property type="evidence" value="ECO:0007669"/>
    <property type="project" value="UniProtKB-ARBA"/>
</dbReference>
<gene>
    <name evidence="1" type="ORF">D0Z07_0131</name>
</gene>
<keyword evidence="1" id="KW-0489">Methyltransferase</keyword>
<organism evidence="1 2">
    <name type="scientific">Hyphodiscus hymeniophilus</name>
    <dbReference type="NCBI Taxonomy" id="353542"/>
    <lineage>
        <taxon>Eukaryota</taxon>
        <taxon>Fungi</taxon>
        <taxon>Dikarya</taxon>
        <taxon>Ascomycota</taxon>
        <taxon>Pezizomycotina</taxon>
        <taxon>Leotiomycetes</taxon>
        <taxon>Helotiales</taxon>
        <taxon>Hyphodiscaceae</taxon>
        <taxon>Hyphodiscus</taxon>
    </lineage>
</organism>
<proteinExistence type="predicted"/>
<dbReference type="Gene3D" id="3.40.50.150">
    <property type="entry name" value="Vaccinia Virus protein VP39"/>
    <property type="match status" value="1"/>
</dbReference>
<dbReference type="EMBL" id="VNKQ01000002">
    <property type="protein sequence ID" value="KAG0652946.1"/>
    <property type="molecule type" value="Genomic_DNA"/>
</dbReference>
<dbReference type="InterPro" id="IPR029063">
    <property type="entry name" value="SAM-dependent_MTases_sf"/>
</dbReference>
<name>A0A9P6VQU2_9HELO</name>
<dbReference type="PANTHER" id="PTHR14614:SF130">
    <property type="entry name" value="PROTEIN-LYSINE N-METHYLTRANSFERASE EEF2KMT"/>
    <property type="match status" value="1"/>
</dbReference>
<reference evidence="1" key="1">
    <citation type="submission" date="2019-07" db="EMBL/GenBank/DDBJ databases">
        <title>Hyphodiscus hymeniophilus genome sequencing and assembly.</title>
        <authorList>
            <person name="Kramer G."/>
            <person name="Nodwell J."/>
        </authorList>
    </citation>
    <scope>NUCLEOTIDE SEQUENCE</scope>
    <source>
        <strain evidence="1">ATCC 34498</strain>
    </source>
</reference>
<evidence type="ECO:0000313" key="1">
    <source>
        <dbReference type="EMBL" id="KAG0652946.1"/>
    </source>
</evidence>
<dbReference type="GO" id="GO:0005737">
    <property type="term" value="C:cytoplasm"/>
    <property type="evidence" value="ECO:0007669"/>
    <property type="project" value="TreeGrafter"/>
</dbReference>
<dbReference type="InterPro" id="IPR019410">
    <property type="entry name" value="Methyltransf_16"/>
</dbReference>
<comment type="caution">
    <text evidence="1">The sequence shown here is derived from an EMBL/GenBank/DDBJ whole genome shotgun (WGS) entry which is preliminary data.</text>
</comment>
<dbReference type="Pfam" id="PF10294">
    <property type="entry name" value="Methyltransf_16"/>
    <property type="match status" value="1"/>
</dbReference>
<dbReference type="OrthoDB" id="194386at2759"/>
<evidence type="ECO:0000313" key="2">
    <source>
        <dbReference type="Proteomes" id="UP000785200"/>
    </source>
</evidence>
<dbReference type="Proteomes" id="UP000785200">
    <property type="component" value="Unassembled WGS sequence"/>
</dbReference>
<dbReference type="GO" id="GO:0032259">
    <property type="term" value="P:methylation"/>
    <property type="evidence" value="ECO:0007669"/>
    <property type="project" value="UniProtKB-KW"/>
</dbReference>